<dbReference type="Gene3D" id="3.40.50.300">
    <property type="entry name" value="P-loop containing nucleotide triphosphate hydrolases"/>
    <property type="match status" value="1"/>
</dbReference>
<dbReference type="Proteomes" id="UP000664167">
    <property type="component" value="Unassembled WGS sequence"/>
</dbReference>
<evidence type="ECO:0000313" key="4">
    <source>
        <dbReference type="Proteomes" id="UP000664167"/>
    </source>
</evidence>
<protein>
    <submittedName>
        <fullName evidence="3">Terminase family protein</fullName>
    </submittedName>
</protein>
<keyword evidence="1" id="KW-1188">Viral release from host cell</keyword>
<proteinExistence type="predicted"/>
<name>A0A939JDV5_9ACTN</name>
<dbReference type="InterPro" id="IPR035421">
    <property type="entry name" value="Terminase_6C"/>
</dbReference>
<dbReference type="RefSeq" id="WP_206961809.1">
    <property type="nucleotide sequence ID" value="NZ_BAAAJJ010000002.1"/>
</dbReference>
<keyword evidence="4" id="KW-1185">Reference proteome</keyword>
<sequence>MAPSSSDRVRELLAVYRGQPAGVRRALAGRATPRMRALLAEVERSIAMDASPGALAAIVTDRREMQARHLNMVDQAWIDMAEGRAERVMLSMPPRHGKSRRASRWGPLWYLRKYPDRRVMIASYSADLADEHGRWIRDAIDTWGDLLGIQLNRGSKAANRFDIAGHEGGLVAAGIGGGLTGKGATIAIVDDPVKDMADADSPTMRKRAWDWWQSVLQTRLEPDGAICVIQTRWHEDDLSGRIIAEAEANEWKIIDLPAIADNPDDILGRAVGEPLWPERFDATHHAKTRKRVGERVWAALYQQQPRPPEGGVWSRSWIDDNRTSVIAFGGLDMARIVVAVDPAGGDSTVSDETGIVGAARGYDGHLYVLDDRSGSMGANAWGRTACRLALDLKADAIVVESNYGGDMARQIVRQAWEQLQREGVTRGLLMPMVLEVTAKVGKRLRAEPIAQLYEQGLIHHIGHFPKLEDQMVTWVAGMDSPDRMDAGVHALTELADPDQLDTGVTTLNDKRLDGRR</sequence>
<evidence type="ECO:0000259" key="2">
    <source>
        <dbReference type="Pfam" id="PF17289"/>
    </source>
</evidence>
<reference evidence="3" key="1">
    <citation type="submission" date="2021-03" db="EMBL/GenBank/DDBJ databases">
        <title>Streptomyces poriferae sp. nov., a novel marine sponge-derived Actinobacteria species with anti-MRSA activity.</title>
        <authorList>
            <person name="Sandoval-Powers M."/>
            <person name="Kralova S."/>
            <person name="Nguyen G.-S."/>
            <person name="Fawwal D."/>
            <person name="Degnes K."/>
            <person name="Klinkenberg G."/>
            <person name="Sletta H."/>
            <person name="Wentzel A."/>
            <person name="Liles M.R."/>
        </authorList>
    </citation>
    <scope>NUCLEOTIDE SEQUENCE</scope>
    <source>
        <strain evidence="3">DSM 41794</strain>
    </source>
</reference>
<evidence type="ECO:0000313" key="3">
    <source>
        <dbReference type="EMBL" id="MBO0512416.1"/>
    </source>
</evidence>
<dbReference type="InterPro" id="IPR027417">
    <property type="entry name" value="P-loop_NTPase"/>
</dbReference>
<evidence type="ECO:0000256" key="1">
    <source>
        <dbReference type="ARBA" id="ARBA00022612"/>
    </source>
</evidence>
<dbReference type="EMBL" id="JAFLRJ010000099">
    <property type="protein sequence ID" value="MBO0512416.1"/>
    <property type="molecule type" value="Genomic_DNA"/>
</dbReference>
<accession>A0A939JDV5</accession>
<dbReference type="Pfam" id="PF17289">
    <property type="entry name" value="Terminase_6C"/>
    <property type="match status" value="1"/>
</dbReference>
<dbReference type="AlphaFoldDB" id="A0A939JDV5"/>
<gene>
    <name evidence="3" type="ORF">J0695_11440</name>
</gene>
<organism evidence="3 4">
    <name type="scientific">Streptomyces beijiangensis</name>
    <dbReference type="NCBI Taxonomy" id="163361"/>
    <lineage>
        <taxon>Bacteria</taxon>
        <taxon>Bacillati</taxon>
        <taxon>Actinomycetota</taxon>
        <taxon>Actinomycetes</taxon>
        <taxon>Kitasatosporales</taxon>
        <taxon>Streptomycetaceae</taxon>
        <taxon>Streptomyces</taxon>
    </lineage>
</organism>
<feature type="domain" description="Terminase large subunit gp17-like C-terminal" evidence="2">
    <location>
        <begin position="339"/>
        <end position="492"/>
    </location>
</feature>
<dbReference type="Pfam" id="PF03237">
    <property type="entry name" value="Terminase_6N"/>
    <property type="match status" value="1"/>
</dbReference>
<comment type="caution">
    <text evidence="3">The sequence shown here is derived from an EMBL/GenBank/DDBJ whole genome shotgun (WGS) entry which is preliminary data.</text>
</comment>